<dbReference type="Pfam" id="PF13302">
    <property type="entry name" value="Acetyltransf_3"/>
    <property type="match status" value="1"/>
</dbReference>
<dbReference type="RefSeq" id="WP_182614321.1">
    <property type="nucleotide sequence ID" value="NZ_BAAATF010000002.1"/>
</dbReference>
<dbReference type="GO" id="GO:0016747">
    <property type="term" value="F:acyltransferase activity, transferring groups other than amino-acyl groups"/>
    <property type="evidence" value="ECO:0007669"/>
    <property type="project" value="InterPro"/>
</dbReference>
<reference evidence="2 3" key="1">
    <citation type="submission" date="2020-07" db="EMBL/GenBank/DDBJ databases">
        <title>Sequencing the genomes of 1000 actinobacteria strains.</title>
        <authorList>
            <person name="Klenk H.-P."/>
        </authorList>
    </citation>
    <scope>NUCLEOTIDE SEQUENCE [LARGE SCALE GENOMIC DNA]</scope>
    <source>
        <strain evidence="2 3">DSM 44121</strain>
    </source>
</reference>
<comment type="caution">
    <text evidence="2">The sequence shown here is derived from an EMBL/GenBank/DDBJ whole genome shotgun (WGS) entry which is preliminary data.</text>
</comment>
<dbReference type="SUPFAM" id="SSF55729">
    <property type="entry name" value="Acyl-CoA N-acyltransferases (Nat)"/>
    <property type="match status" value="1"/>
</dbReference>
<dbReference type="PANTHER" id="PTHR43792:SF1">
    <property type="entry name" value="N-ACETYLTRANSFERASE DOMAIN-CONTAINING PROTEIN"/>
    <property type="match status" value="1"/>
</dbReference>
<name>A0A7W3J5D4_9MICO</name>
<protein>
    <submittedName>
        <fullName evidence="2">RimJ/RimL family protein N-acetyltransferase</fullName>
    </submittedName>
</protein>
<dbReference type="InterPro" id="IPR000182">
    <property type="entry name" value="GNAT_dom"/>
</dbReference>
<sequence>MADLGPLTWPPAPISTERLLLRQPEPRDRATIIELGASHEVNAYVGGARPRDELEREISATPQARSGQFVVDLDGAMIGLVQLDRRTGNHEFGPALGRVELGYLFLPNAWGQGYAAEACAAVLGWFDDAVPDEPVVLVTQTANERSMRLAKRLGFTEVQLFEAWGAEQWFGERPAAASAASTN</sequence>
<dbReference type="PANTHER" id="PTHR43792">
    <property type="entry name" value="GNAT FAMILY, PUTATIVE (AFU_ORTHOLOGUE AFUA_3G00765)-RELATED-RELATED"/>
    <property type="match status" value="1"/>
</dbReference>
<dbReference type="Gene3D" id="3.40.630.30">
    <property type="match status" value="1"/>
</dbReference>
<evidence type="ECO:0000313" key="3">
    <source>
        <dbReference type="Proteomes" id="UP000540568"/>
    </source>
</evidence>
<dbReference type="PROSITE" id="PS51186">
    <property type="entry name" value="GNAT"/>
    <property type="match status" value="1"/>
</dbReference>
<gene>
    <name evidence="2" type="ORF">FHX71_000558</name>
</gene>
<dbReference type="AlphaFoldDB" id="A0A7W3J5D4"/>
<dbReference type="Proteomes" id="UP000540568">
    <property type="component" value="Unassembled WGS sequence"/>
</dbReference>
<evidence type="ECO:0000313" key="2">
    <source>
        <dbReference type="EMBL" id="MBA8806616.1"/>
    </source>
</evidence>
<dbReference type="InterPro" id="IPR051531">
    <property type="entry name" value="N-acetyltransferase"/>
</dbReference>
<evidence type="ECO:0000259" key="1">
    <source>
        <dbReference type="PROSITE" id="PS51186"/>
    </source>
</evidence>
<accession>A0A7W3J5D4</accession>
<dbReference type="InterPro" id="IPR016181">
    <property type="entry name" value="Acyl_CoA_acyltransferase"/>
</dbReference>
<dbReference type="EMBL" id="JACGWV010000001">
    <property type="protein sequence ID" value="MBA8806616.1"/>
    <property type="molecule type" value="Genomic_DNA"/>
</dbReference>
<keyword evidence="3" id="KW-1185">Reference proteome</keyword>
<organism evidence="2 3">
    <name type="scientific">Promicromonospora sukumoe</name>
    <dbReference type="NCBI Taxonomy" id="88382"/>
    <lineage>
        <taxon>Bacteria</taxon>
        <taxon>Bacillati</taxon>
        <taxon>Actinomycetota</taxon>
        <taxon>Actinomycetes</taxon>
        <taxon>Micrococcales</taxon>
        <taxon>Promicromonosporaceae</taxon>
        <taxon>Promicromonospora</taxon>
    </lineage>
</organism>
<keyword evidence="2" id="KW-0808">Transferase</keyword>
<proteinExistence type="predicted"/>
<feature type="domain" description="N-acetyltransferase" evidence="1">
    <location>
        <begin position="19"/>
        <end position="176"/>
    </location>
</feature>